<dbReference type="EMBL" id="JARQWQ010000036">
    <property type="protein sequence ID" value="KAK2560390.1"/>
    <property type="molecule type" value="Genomic_DNA"/>
</dbReference>
<accession>A0AAD9V4G9</accession>
<evidence type="ECO:0008006" key="4">
    <source>
        <dbReference type="Google" id="ProtNLM"/>
    </source>
</evidence>
<keyword evidence="3" id="KW-1185">Reference proteome</keyword>
<feature type="signal peptide" evidence="1">
    <location>
        <begin position="1"/>
        <end position="21"/>
    </location>
</feature>
<proteinExistence type="predicted"/>
<gene>
    <name evidence="2" type="ORF">P5673_016729</name>
</gene>
<comment type="caution">
    <text evidence="2">The sequence shown here is derived from an EMBL/GenBank/DDBJ whole genome shotgun (WGS) entry which is preliminary data.</text>
</comment>
<name>A0AAD9V4G9_ACRCE</name>
<feature type="chain" id="PRO_5042187820" description="Secreted protein" evidence="1">
    <location>
        <begin position="22"/>
        <end position="72"/>
    </location>
</feature>
<keyword evidence="1" id="KW-0732">Signal</keyword>
<sequence>MVRHVGRKLLWILTAAMSAFSFMVNVTRQPRNQNNANVVFLKEIISFVVLPGVGEKKPVSRERPLKFCCIFF</sequence>
<dbReference type="Proteomes" id="UP001249851">
    <property type="component" value="Unassembled WGS sequence"/>
</dbReference>
<dbReference type="AlphaFoldDB" id="A0AAD9V4G9"/>
<evidence type="ECO:0000313" key="2">
    <source>
        <dbReference type="EMBL" id="KAK2560390.1"/>
    </source>
</evidence>
<evidence type="ECO:0000256" key="1">
    <source>
        <dbReference type="SAM" id="SignalP"/>
    </source>
</evidence>
<reference evidence="2" key="2">
    <citation type="journal article" date="2023" name="Science">
        <title>Genomic signatures of disease resistance in endangered staghorn corals.</title>
        <authorList>
            <person name="Vollmer S.V."/>
            <person name="Selwyn J.D."/>
            <person name="Despard B.A."/>
            <person name="Roesel C.L."/>
        </authorList>
    </citation>
    <scope>NUCLEOTIDE SEQUENCE</scope>
    <source>
        <strain evidence="2">K2</strain>
    </source>
</reference>
<protein>
    <recommendedName>
        <fullName evidence="4">Secreted protein</fullName>
    </recommendedName>
</protein>
<organism evidence="2 3">
    <name type="scientific">Acropora cervicornis</name>
    <name type="common">Staghorn coral</name>
    <dbReference type="NCBI Taxonomy" id="6130"/>
    <lineage>
        <taxon>Eukaryota</taxon>
        <taxon>Metazoa</taxon>
        <taxon>Cnidaria</taxon>
        <taxon>Anthozoa</taxon>
        <taxon>Hexacorallia</taxon>
        <taxon>Scleractinia</taxon>
        <taxon>Astrocoeniina</taxon>
        <taxon>Acroporidae</taxon>
        <taxon>Acropora</taxon>
    </lineage>
</organism>
<evidence type="ECO:0000313" key="3">
    <source>
        <dbReference type="Proteomes" id="UP001249851"/>
    </source>
</evidence>
<reference evidence="2" key="1">
    <citation type="journal article" date="2023" name="G3 (Bethesda)">
        <title>Whole genome assembly and annotation of the endangered Caribbean coral Acropora cervicornis.</title>
        <authorList>
            <person name="Selwyn J.D."/>
            <person name="Vollmer S.V."/>
        </authorList>
    </citation>
    <scope>NUCLEOTIDE SEQUENCE</scope>
    <source>
        <strain evidence="2">K2</strain>
    </source>
</reference>